<dbReference type="InterPro" id="IPR008335">
    <property type="entry name" value="Mopterin_OxRdtase_euk"/>
</dbReference>
<feature type="domain" description="Oxidoreductase molybdopterin-binding" evidence="3">
    <location>
        <begin position="86"/>
        <end position="248"/>
    </location>
</feature>
<evidence type="ECO:0000256" key="1">
    <source>
        <dbReference type="SAM" id="MobiDB-lite"/>
    </source>
</evidence>
<evidence type="ECO:0000256" key="2">
    <source>
        <dbReference type="SAM" id="SignalP"/>
    </source>
</evidence>
<dbReference type="AlphaFoldDB" id="A0A6J4TYN1"/>
<protein>
    <submittedName>
        <fullName evidence="4">Probable sulfite oxidase</fullName>
    </submittedName>
</protein>
<dbReference type="SUPFAM" id="SSF56524">
    <property type="entry name" value="Oxidoreductase molybdopterin-binding domain"/>
    <property type="match status" value="1"/>
</dbReference>
<evidence type="ECO:0000313" key="4">
    <source>
        <dbReference type="EMBL" id="CAA9535848.1"/>
    </source>
</evidence>
<dbReference type="PROSITE" id="PS51318">
    <property type="entry name" value="TAT"/>
    <property type="match status" value="1"/>
</dbReference>
<dbReference type="PANTHER" id="PTHR19372">
    <property type="entry name" value="SULFITE REDUCTASE"/>
    <property type="match status" value="1"/>
</dbReference>
<dbReference type="GO" id="GO:0006790">
    <property type="term" value="P:sulfur compound metabolic process"/>
    <property type="evidence" value="ECO:0007669"/>
    <property type="project" value="TreeGrafter"/>
</dbReference>
<dbReference type="Gene3D" id="3.90.420.10">
    <property type="entry name" value="Oxidoreductase, molybdopterin-binding domain"/>
    <property type="match status" value="1"/>
</dbReference>
<dbReference type="GO" id="GO:0043546">
    <property type="term" value="F:molybdopterin cofactor binding"/>
    <property type="evidence" value="ECO:0007669"/>
    <property type="project" value="TreeGrafter"/>
</dbReference>
<dbReference type="Pfam" id="PF00174">
    <property type="entry name" value="Oxidored_molyb"/>
    <property type="match status" value="1"/>
</dbReference>
<dbReference type="Gene3D" id="2.60.40.650">
    <property type="match status" value="1"/>
</dbReference>
<feature type="signal peptide" evidence="2">
    <location>
        <begin position="1"/>
        <end position="33"/>
    </location>
</feature>
<dbReference type="GO" id="GO:0020037">
    <property type="term" value="F:heme binding"/>
    <property type="evidence" value="ECO:0007669"/>
    <property type="project" value="TreeGrafter"/>
</dbReference>
<dbReference type="InterPro" id="IPR014756">
    <property type="entry name" value="Ig_E-set"/>
</dbReference>
<feature type="region of interest" description="Disordered" evidence="1">
    <location>
        <begin position="343"/>
        <end position="362"/>
    </location>
</feature>
<sequence length="387" mass="42240">MTPSTSSRRTLVKRGGAALAGLSVLRLAGPAHAFQTPTGGEVVPWLDQPEPNPVPEAIVRQLDWERLDSWLTPPDQFFVIKHYNEPALTETDWRLEIGGLVERPMTLSLADLRARARHEVAFTLECSGNTGLPFFAGGVGNAAWAGAPLAPLLEEAGARDGGIEVVFWGADAGEQTRGEVTITERFARSMSLADALGSDNLLAYEMNGAALPSLHGYPVRLIAPGWYGVANVKWLTRIEVRDSRYQGHFMARDYVTIREEERDGETVWTFTSVARDRLKSAPAKVTKRGDGYQIMGAAWGAPIAGVEVRIDDGEWRPATLGEGAGEEYAWAFWTLDWGTPDPGEHSVTSRATAADGEVQPAPDDPFLAAKTTYWESNGQITRRVRIA</sequence>
<keyword evidence="2" id="KW-0732">Signal</keyword>
<dbReference type="InterPro" id="IPR000572">
    <property type="entry name" value="OxRdtase_Mopterin-bd_dom"/>
</dbReference>
<dbReference type="CDD" id="cd02110">
    <property type="entry name" value="SO_family_Moco_dimer"/>
    <property type="match status" value="1"/>
</dbReference>
<feature type="chain" id="PRO_5026942826" evidence="2">
    <location>
        <begin position="34"/>
        <end position="387"/>
    </location>
</feature>
<dbReference type="InterPro" id="IPR036374">
    <property type="entry name" value="OxRdtase_Mopterin-bd_sf"/>
</dbReference>
<gene>
    <name evidence="4" type="ORF">AVDCRST_MAG73-1389</name>
</gene>
<reference evidence="4" key="1">
    <citation type="submission" date="2020-02" db="EMBL/GenBank/DDBJ databases">
        <authorList>
            <person name="Meier V. D."/>
        </authorList>
    </citation>
    <scope>NUCLEOTIDE SEQUENCE</scope>
    <source>
        <strain evidence="4">AVDCRST_MAG73</strain>
    </source>
</reference>
<dbReference type="InterPro" id="IPR006311">
    <property type="entry name" value="TAT_signal"/>
</dbReference>
<dbReference type="PANTHER" id="PTHR19372:SF7">
    <property type="entry name" value="SULFITE OXIDASE, MITOCHONDRIAL"/>
    <property type="match status" value="1"/>
</dbReference>
<organism evidence="4">
    <name type="scientific">uncultured Thermomicrobiales bacterium</name>
    <dbReference type="NCBI Taxonomy" id="1645740"/>
    <lineage>
        <taxon>Bacteria</taxon>
        <taxon>Pseudomonadati</taxon>
        <taxon>Thermomicrobiota</taxon>
        <taxon>Thermomicrobia</taxon>
        <taxon>Thermomicrobiales</taxon>
        <taxon>environmental samples</taxon>
    </lineage>
</organism>
<name>A0A6J4TYN1_9BACT</name>
<dbReference type="GO" id="GO:0008482">
    <property type="term" value="F:sulfite oxidase activity"/>
    <property type="evidence" value="ECO:0007669"/>
    <property type="project" value="TreeGrafter"/>
</dbReference>
<evidence type="ECO:0000259" key="3">
    <source>
        <dbReference type="Pfam" id="PF00174"/>
    </source>
</evidence>
<dbReference type="EMBL" id="CADCWE010000085">
    <property type="protein sequence ID" value="CAA9535848.1"/>
    <property type="molecule type" value="Genomic_DNA"/>
</dbReference>
<dbReference type="SUPFAM" id="SSF81296">
    <property type="entry name" value="E set domains"/>
    <property type="match status" value="1"/>
</dbReference>
<accession>A0A6J4TYN1</accession>
<dbReference type="PRINTS" id="PR00407">
    <property type="entry name" value="EUMOPTERIN"/>
</dbReference>
<proteinExistence type="predicted"/>